<reference evidence="3" key="1">
    <citation type="submission" date="2018-05" db="EMBL/GenBank/DDBJ databases">
        <authorList>
            <person name="Lanie J.A."/>
            <person name="Ng W.-L."/>
            <person name="Kazmierczak K.M."/>
            <person name="Andrzejewski T.M."/>
            <person name="Davidsen T.M."/>
            <person name="Wayne K.J."/>
            <person name="Tettelin H."/>
            <person name="Glass J.I."/>
            <person name="Rusch D."/>
            <person name="Podicherti R."/>
            <person name="Tsui H.-C.T."/>
            <person name="Winkler M.E."/>
        </authorList>
    </citation>
    <scope>NUCLEOTIDE SEQUENCE</scope>
</reference>
<dbReference type="SUPFAM" id="SSF51717">
    <property type="entry name" value="Dihydropteroate synthetase-like"/>
    <property type="match status" value="1"/>
</dbReference>
<gene>
    <name evidence="3" type="ORF">METZ01_LOCUS448981</name>
</gene>
<feature type="domain" description="Pterin-binding" evidence="2">
    <location>
        <begin position="1"/>
        <end position="169"/>
    </location>
</feature>
<feature type="non-terminal residue" evidence="3">
    <location>
        <position position="1"/>
    </location>
</feature>
<dbReference type="EMBL" id="UINC01184764">
    <property type="protein sequence ID" value="SVD96127.1"/>
    <property type="molecule type" value="Genomic_DNA"/>
</dbReference>
<protein>
    <recommendedName>
        <fullName evidence="2">Pterin-binding domain-containing protein</fullName>
    </recommendedName>
</protein>
<sequence>AVAVGATIVNDVSAGLHEVAADLGVGWVAMHMRGDPRTMQDEPVYDDVVAEVRDFLVERATAAVAVGVPEVWIDPGIGFGKTAAHNLALVRHVDVLVASGWPVAIGVSRKRFLGELTGRSDQGGGEGSDTLTPPDDRAEASVAMATWSFAHGVQIVRAHDVRATVGAARVAG</sequence>
<evidence type="ECO:0000313" key="3">
    <source>
        <dbReference type="EMBL" id="SVD96127.1"/>
    </source>
</evidence>
<dbReference type="GO" id="GO:0004156">
    <property type="term" value="F:dihydropteroate synthase activity"/>
    <property type="evidence" value="ECO:0007669"/>
    <property type="project" value="TreeGrafter"/>
</dbReference>
<feature type="region of interest" description="Disordered" evidence="1">
    <location>
        <begin position="116"/>
        <end position="136"/>
    </location>
</feature>
<dbReference type="AlphaFoldDB" id="A0A382ZKM7"/>
<evidence type="ECO:0000256" key="1">
    <source>
        <dbReference type="SAM" id="MobiDB-lite"/>
    </source>
</evidence>
<dbReference type="GO" id="GO:0046654">
    <property type="term" value="P:tetrahydrofolate biosynthetic process"/>
    <property type="evidence" value="ECO:0007669"/>
    <property type="project" value="TreeGrafter"/>
</dbReference>
<dbReference type="Pfam" id="PF00809">
    <property type="entry name" value="Pterin_bind"/>
    <property type="match status" value="1"/>
</dbReference>
<dbReference type="InterPro" id="IPR011005">
    <property type="entry name" value="Dihydropteroate_synth-like_sf"/>
</dbReference>
<dbReference type="InterPro" id="IPR045031">
    <property type="entry name" value="DHP_synth-like"/>
</dbReference>
<dbReference type="GO" id="GO:0005829">
    <property type="term" value="C:cytosol"/>
    <property type="evidence" value="ECO:0007669"/>
    <property type="project" value="TreeGrafter"/>
</dbReference>
<accession>A0A382ZKM7</accession>
<organism evidence="3">
    <name type="scientific">marine metagenome</name>
    <dbReference type="NCBI Taxonomy" id="408172"/>
    <lineage>
        <taxon>unclassified sequences</taxon>
        <taxon>metagenomes</taxon>
        <taxon>ecological metagenomes</taxon>
    </lineage>
</organism>
<dbReference type="Gene3D" id="3.20.20.20">
    <property type="entry name" value="Dihydropteroate synthase-like"/>
    <property type="match status" value="1"/>
</dbReference>
<evidence type="ECO:0000259" key="2">
    <source>
        <dbReference type="PROSITE" id="PS50972"/>
    </source>
</evidence>
<dbReference type="InterPro" id="IPR000489">
    <property type="entry name" value="Pterin-binding_dom"/>
</dbReference>
<proteinExistence type="predicted"/>
<dbReference type="PANTHER" id="PTHR20941:SF1">
    <property type="entry name" value="FOLIC ACID SYNTHESIS PROTEIN FOL1"/>
    <property type="match status" value="1"/>
</dbReference>
<dbReference type="PANTHER" id="PTHR20941">
    <property type="entry name" value="FOLATE SYNTHESIS PROTEINS"/>
    <property type="match status" value="1"/>
</dbReference>
<name>A0A382ZKM7_9ZZZZ</name>
<dbReference type="PROSITE" id="PS50972">
    <property type="entry name" value="PTERIN_BINDING"/>
    <property type="match status" value="1"/>
</dbReference>